<accession>A0A5K7ZQ62</accession>
<keyword evidence="2" id="KW-1185">Reference proteome</keyword>
<sequence length="92" mass="10142">MKWSEVIMVRSTGSNTAALKSSLQELMGDVHEDDASEDIRIYHREKIDTDFCIILSHAGETVLGEGSPLGLRLAAALKAFGLVNHSVWIEMK</sequence>
<organism evidence="1 2">
    <name type="scientific">Desulfosarcina widdelii</name>
    <dbReference type="NCBI Taxonomy" id="947919"/>
    <lineage>
        <taxon>Bacteria</taxon>
        <taxon>Pseudomonadati</taxon>
        <taxon>Thermodesulfobacteriota</taxon>
        <taxon>Desulfobacteria</taxon>
        <taxon>Desulfobacterales</taxon>
        <taxon>Desulfosarcinaceae</taxon>
        <taxon>Desulfosarcina</taxon>
    </lineage>
</organism>
<gene>
    <name evidence="1" type="ORF">DSCW_64640</name>
</gene>
<reference evidence="1 2" key="1">
    <citation type="submission" date="2019-11" db="EMBL/GenBank/DDBJ databases">
        <title>Comparative genomics of hydrocarbon-degrading Desulfosarcina strains.</title>
        <authorList>
            <person name="Watanabe M."/>
            <person name="Kojima H."/>
            <person name="Fukui M."/>
        </authorList>
    </citation>
    <scope>NUCLEOTIDE SEQUENCE [LARGE SCALE GENOMIC DNA]</scope>
    <source>
        <strain evidence="1 2">PP31</strain>
    </source>
</reference>
<dbReference type="Proteomes" id="UP000427769">
    <property type="component" value="Chromosome"/>
</dbReference>
<proteinExistence type="predicted"/>
<protein>
    <submittedName>
        <fullName evidence="1">Uncharacterized protein</fullName>
    </submittedName>
</protein>
<name>A0A5K7ZQ62_9BACT</name>
<evidence type="ECO:0000313" key="1">
    <source>
        <dbReference type="EMBL" id="BBO79047.1"/>
    </source>
</evidence>
<dbReference type="EMBL" id="AP021875">
    <property type="protein sequence ID" value="BBO79047.1"/>
    <property type="molecule type" value="Genomic_DNA"/>
</dbReference>
<dbReference type="AlphaFoldDB" id="A0A5K7ZQ62"/>
<dbReference type="OrthoDB" id="5471610at2"/>
<evidence type="ECO:0000313" key="2">
    <source>
        <dbReference type="Proteomes" id="UP000427769"/>
    </source>
</evidence>
<dbReference type="RefSeq" id="WP_155307616.1">
    <property type="nucleotide sequence ID" value="NZ_AP021875.1"/>
</dbReference>
<dbReference type="KEGG" id="dwd:DSCW_64640"/>